<dbReference type="PROSITE" id="PS51352">
    <property type="entry name" value="THIOREDOXIN_2"/>
    <property type="match status" value="1"/>
</dbReference>
<dbReference type="RefSeq" id="WP_109061631.1">
    <property type="nucleotide sequence ID" value="NZ_QETA01000003.1"/>
</dbReference>
<evidence type="ECO:0000256" key="4">
    <source>
        <dbReference type="ARBA" id="ARBA00023002"/>
    </source>
</evidence>
<dbReference type="InterPro" id="IPR036249">
    <property type="entry name" value="Thioredoxin-like_sf"/>
</dbReference>
<evidence type="ECO:0000313" key="10">
    <source>
        <dbReference type="Proteomes" id="UP000245212"/>
    </source>
</evidence>
<dbReference type="InterPro" id="IPR019479">
    <property type="entry name" value="Peroxiredoxin_C"/>
</dbReference>
<keyword evidence="3" id="KW-0049">Antioxidant</keyword>
<dbReference type="FunFam" id="3.30.1020.10:FF:000001">
    <property type="entry name" value="1-Cys peroxiredoxin"/>
    <property type="match status" value="1"/>
</dbReference>
<dbReference type="InterPro" id="IPR045020">
    <property type="entry name" value="PRX_1cys"/>
</dbReference>
<sequence length="213" mass="23880">MATLRLGDIAPDFEQDSSVGKIRFYDYLGNSWGVLFSHPADYTPVCTTELGYTAKLKDEFAKRGVKVLALSVDPADKHQGWISDINETQNTSVEFPIIADADRKVSDLYDMIHPNANATLTVRSVFIIDPAKKVRLIITYPASTGRNFNEILRVIDSLQLTDSHSVATPVNWEDGQDVIIVPSLQDEEVIKQKFPKGYKAVRPYLRITPQPNK</sequence>
<dbReference type="Gene3D" id="3.40.30.10">
    <property type="entry name" value="Glutaredoxin"/>
    <property type="match status" value="1"/>
</dbReference>
<dbReference type="SUPFAM" id="SSF52833">
    <property type="entry name" value="Thioredoxin-like"/>
    <property type="match status" value="1"/>
</dbReference>
<comment type="caution">
    <text evidence="9">The sequence shown here is derived from an EMBL/GenBank/DDBJ whole genome shotgun (WGS) entry which is preliminary data.</text>
</comment>
<dbReference type="FunFam" id="3.40.30.10:FF:000011">
    <property type="entry name" value="Peroxiredoxin PRX1"/>
    <property type="match status" value="1"/>
</dbReference>
<feature type="domain" description="Thioredoxin" evidence="8">
    <location>
        <begin position="4"/>
        <end position="160"/>
    </location>
</feature>
<evidence type="ECO:0000256" key="5">
    <source>
        <dbReference type="ARBA" id="ARBA00023284"/>
    </source>
</evidence>
<dbReference type="PANTHER" id="PTHR43503:SF4">
    <property type="entry name" value="PEROXIREDOXIN-6"/>
    <property type="match status" value="1"/>
</dbReference>
<reference evidence="10" key="1">
    <citation type="submission" date="2018-05" db="EMBL/GenBank/DDBJ databases">
        <authorList>
            <person name="Li Y."/>
        </authorList>
    </citation>
    <scope>NUCLEOTIDE SEQUENCE [LARGE SCALE GENOMIC DNA]</scope>
    <source>
        <strain evidence="10">3d-2-2</strain>
    </source>
</reference>
<dbReference type="Proteomes" id="UP000245212">
    <property type="component" value="Unassembled WGS sequence"/>
</dbReference>
<evidence type="ECO:0000256" key="6">
    <source>
        <dbReference type="ARBA" id="ARBA00025719"/>
    </source>
</evidence>
<gene>
    <name evidence="9" type="ORF">DD235_08395</name>
</gene>
<keyword evidence="2" id="KW-0575">Peroxidase</keyword>
<comment type="similarity">
    <text evidence="6">Belongs to the peroxiredoxin family. Prx6 subfamily.</text>
</comment>
<dbReference type="GO" id="GO:0005829">
    <property type="term" value="C:cytosol"/>
    <property type="evidence" value="ECO:0007669"/>
    <property type="project" value="TreeGrafter"/>
</dbReference>
<dbReference type="Pfam" id="PF10417">
    <property type="entry name" value="1-cysPrx_C"/>
    <property type="match status" value="1"/>
</dbReference>
<dbReference type="InterPro" id="IPR000866">
    <property type="entry name" value="AhpC/TSA"/>
</dbReference>
<organism evidence="9 10">
    <name type="scientific">Corticimicrobacter populi</name>
    <dbReference type="NCBI Taxonomy" id="2175229"/>
    <lineage>
        <taxon>Bacteria</taxon>
        <taxon>Pseudomonadati</taxon>
        <taxon>Pseudomonadota</taxon>
        <taxon>Betaproteobacteria</taxon>
        <taxon>Burkholderiales</taxon>
        <taxon>Alcaligenaceae</taxon>
        <taxon>Corticimicrobacter</taxon>
    </lineage>
</organism>
<evidence type="ECO:0000313" key="9">
    <source>
        <dbReference type="EMBL" id="PWF23016.1"/>
    </source>
</evidence>
<dbReference type="PANTHER" id="PTHR43503">
    <property type="entry name" value="MCG48959-RELATED"/>
    <property type="match status" value="1"/>
</dbReference>
<keyword evidence="5" id="KW-0676">Redox-active center</keyword>
<protein>
    <submittedName>
        <fullName evidence="9">Peroxiredoxin</fullName>
    </submittedName>
</protein>
<dbReference type="Pfam" id="PF00578">
    <property type="entry name" value="AhpC-TSA"/>
    <property type="match status" value="1"/>
</dbReference>
<dbReference type="CDD" id="cd03016">
    <property type="entry name" value="PRX_1cys"/>
    <property type="match status" value="1"/>
</dbReference>
<dbReference type="InterPro" id="IPR013766">
    <property type="entry name" value="Thioredoxin_domain"/>
</dbReference>
<evidence type="ECO:0000259" key="8">
    <source>
        <dbReference type="PROSITE" id="PS51352"/>
    </source>
</evidence>
<name>A0A2V1JZ07_9BURK</name>
<comment type="similarity">
    <text evidence="1">Belongs to the peroxiredoxin family. AhpC/Prx1 subfamily.</text>
</comment>
<accession>A0A2V1JZ07</accession>
<keyword evidence="4" id="KW-0560">Oxidoreductase</keyword>
<dbReference type="EMBL" id="QETA01000003">
    <property type="protein sequence ID" value="PWF23016.1"/>
    <property type="molecule type" value="Genomic_DNA"/>
</dbReference>
<evidence type="ECO:0000256" key="3">
    <source>
        <dbReference type="ARBA" id="ARBA00022862"/>
    </source>
</evidence>
<evidence type="ECO:0000256" key="2">
    <source>
        <dbReference type="ARBA" id="ARBA00022559"/>
    </source>
</evidence>
<proteinExistence type="inferred from homology"/>
<evidence type="ECO:0000256" key="7">
    <source>
        <dbReference type="PIRSR" id="PIRSR000239-1"/>
    </source>
</evidence>
<evidence type="ECO:0000256" key="1">
    <source>
        <dbReference type="ARBA" id="ARBA00009796"/>
    </source>
</evidence>
<dbReference type="Gene3D" id="3.30.1020.10">
    <property type="entry name" value="Antioxidant, Horf6, Chain A, domain2"/>
    <property type="match status" value="1"/>
</dbReference>
<dbReference type="AlphaFoldDB" id="A0A2V1JZ07"/>
<dbReference type="PIRSF" id="PIRSF000239">
    <property type="entry name" value="AHPC"/>
    <property type="match status" value="1"/>
</dbReference>
<dbReference type="InterPro" id="IPR024706">
    <property type="entry name" value="Peroxiredoxin_AhpC-typ"/>
</dbReference>
<dbReference type="GO" id="GO:0051920">
    <property type="term" value="F:peroxiredoxin activity"/>
    <property type="evidence" value="ECO:0007669"/>
    <property type="project" value="InterPro"/>
</dbReference>
<dbReference type="NCBIfam" id="NF009668">
    <property type="entry name" value="PRK13189.1"/>
    <property type="match status" value="1"/>
</dbReference>
<feature type="active site" description="Cysteine sulfenic acid (-SOH) intermediate; for peroxidase activity" evidence="7">
    <location>
        <position position="46"/>
    </location>
</feature>
<dbReference type="GO" id="GO:0045454">
    <property type="term" value="P:cell redox homeostasis"/>
    <property type="evidence" value="ECO:0007669"/>
    <property type="project" value="TreeGrafter"/>
</dbReference>
<keyword evidence="10" id="KW-1185">Reference proteome</keyword>